<dbReference type="Gene3D" id="3.40.50.150">
    <property type="entry name" value="Vaccinia Virus protein VP39"/>
    <property type="match status" value="1"/>
</dbReference>
<organism evidence="2 3">
    <name type="scientific">Lineolata rhizophorae</name>
    <dbReference type="NCBI Taxonomy" id="578093"/>
    <lineage>
        <taxon>Eukaryota</taxon>
        <taxon>Fungi</taxon>
        <taxon>Dikarya</taxon>
        <taxon>Ascomycota</taxon>
        <taxon>Pezizomycotina</taxon>
        <taxon>Dothideomycetes</taxon>
        <taxon>Dothideomycetes incertae sedis</taxon>
        <taxon>Lineolatales</taxon>
        <taxon>Lineolataceae</taxon>
        <taxon>Lineolata</taxon>
    </lineage>
</organism>
<keyword evidence="2" id="KW-0489">Methyltransferase</keyword>
<sequence>MATASSSTPQARSRDTSDPHALDIQDAAQQAETAIEPATDGDSSYETDSVAGGSEMTSLSSSVRDYTFENGRRYHRFREGAYNFPNDDAEQDREDMKHALVVAACGDKLAFAPIGNKPQRIIDLGTGTGIWCIEVGDQYPSAQVVGIDLSPIQPVWVPPNVQFLVDDAESPWTFPNDYFDLVHCRHMVQAFKDYSKALSTAYKHIKPGGWVELQELIYAPKCDDGTMPDDYVLKIFLDNVKEGLTRLGPDMYATAKLPGKVKDAGFVNITDRVVKLPVGPWAKNKTLKKVGLYLYAGIMDGLQAIAMGPMTRGLGKTPVEVELFLKEVREGMKDSKVHSYFDMHIIYGQKPE</sequence>
<dbReference type="Pfam" id="PF13489">
    <property type="entry name" value="Methyltransf_23"/>
    <property type="match status" value="1"/>
</dbReference>
<evidence type="ECO:0000313" key="2">
    <source>
        <dbReference type="EMBL" id="KAF2452932.1"/>
    </source>
</evidence>
<dbReference type="GO" id="GO:0032259">
    <property type="term" value="P:methylation"/>
    <property type="evidence" value="ECO:0007669"/>
    <property type="project" value="UniProtKB-KW"/>
</dbReference>
<dbReference type="SUPFAM" id="SSF53335">
    <property type="entry name" value="S-adenosyl-L-methionine-dependent methyltransferases"/>
    <property type="match status" value="1"/>
</dbReference>
<reference evidence="2" key="1">
    <citation type="journal article" date="2020" name="Stud. Mycol.">
        <title>101 Dothideomycetes genomes: a test case for predicting lifestyles and emergence of pathogens.</title>
        <authorList>
            <person name="Haridas S."/>
            <person name="Albert R."/>
            <person name="Binder M."/>
            <person name="Bloem J."/>
            <person name="Labutti K."/>
            <person name="Salamov A."/>
            <person name="Andreopoulos B."/>
            <person name="Baker S."/>
            <person name="Barry K."/>
            <person name="Bills G."/>
            <person name="Bluhm B."/>
            <person name="Cannon C."/>
            <person name="Castanera R."/>
            <person name="Culley D."/>
            <person name="Daum C."/>
            <person name="Ezra D."/>
            <person name="Gonzalez J."/>
            <person name="Henrissat B."/>
            <person name="Kuo A."/>
            <person name="Liang C."/>
            <person name="Lipzen A."/>
            <person name="Lutzoni F."/>
            <person name="Magnuson J."/>
            <person name="Mondo S."/>
            <person name="Nolan M."/>
            <person name="Ohm R."/>
            <person name="Pangilinan J."/>
            <person name="Park H.-J."/>
            <person name="Ramirez L."/>
            <person name="Alfaro M."/>
            <person name="Sun H."/>
            <person name="Tritt A."/>
            <person name="Yoshinaga Y."/>
            <person name="Zwiers L.-H."/>
            <person name="Turgeon B."/>
            <person name="Goodwin S."/>
            <person name="Spatafora J."/>
            <person name="Crous P."/>
            <person name="Grigoriev I."/>
        </authorList>
    </citation>
    <scope>NUCLEOTIDE SEQUENCE</scope>
    <source>
        <strain evidence="2">ATCC 16933</strain>
    </source>
</reference>
<dbReference type="PANTHER" id="PTHR43591:SF24">
    <property type="entry name" value="2-METHOXY-6-POLYPRENYL-1,4-BENZOQUINOL METHYLASE, MITOCHONDRIAL"/>
    <property type="match status" value="1"/>
</dbReference>
<feature type="compositionally biased region" description="Polar residues" evidence="1">
    <location>
        <begin position="1"/>
        <end position="11"/>
    </location>
</feature>
<feature type="compositionally biased region" description="Basic and acidic residues" evidence="1">
    <location>
        <begin position="12"/>
        <end position="23"/>
    </location>
</feature>
<dbReference type="InterPro" id="IPR029063">
    <property type="entry name" value="SAM-dependent_MTases_sf"/>
</dbReference>
<dbReference type="AlphaFoldDB" id="A0A6A6NMH0"/>
<dbReference type="PANTHER" id="PTHR43591">
    <property type="entry name" value="METHYLTRANSFERASE"/>
    <property type="match status" value="1"/>
</dbReference>
<keyword evidence="3" id="KW-1185">Reference proteome</keyword>
<protein>
    <submittedName>
        <fullName evidence="2">Methyltransferase domain-containing protein</fullName>
    </submittedName>
</protein>
<evidence type="ECO:0000256" key="1">
    <source>
        <dbReference type="SAM" id="MobiDB-lite"/>
    </source>
</evidence>
<evidence type="ECO:0000313" key="3">
    <source>
        <dbReference type="Proteomes" id="UP000799766"/>
    </source>
</evidence>
<gene>
    <name evidence="2" type="ORF">BDY21DRAFT_357404</name>
</gene>
<dbReference type="GO" id="GO:0008168">
    <property type="term" value="F:methyltransferase activity"/>
    <property type="evidence" value="ECO:0007669"/>
    <property type="project" value="UniProtKB-KW"/>
</dbReference>
<proteinExistence type="predicted"/>
<dbReference type="OrthoDB" id="2013972at2759"/>
<dbReference type="CDD" id="cd02440">
    <property type="entry name" value="AdoMet_MTases"/>
    <property type="match status" value="1"/>
</dbReference>
<dbReference type="Proteomes" id="UP000799766">
    <property type="component" value="Unassembled WGS sequence"/>
</dbReference>
<keyword evidence="2" id="KW-0808">Transferase</keyword>
<name>A0A6A6NMH0_9PEZI</name>
<dbReference type="EMBL" id="MU001701">
    <property type="protein sequence ID" value="KAF2452932.1"/>
    <property type="molecule type" value="Genomic_DNA"/>
</dbReference>
<feature type="region of interest" description="Disordered" evidence="1">
    <location>
        <begin position="1"/>
        <end position="58"/>
    </location>
</feature>
<accession>A0A6A6NMH0</accession>